<organism evidence="8 9">
    <name type="scientific">Pseudaquabacterium rugosum</name>
    <dbReference type="NCBI Taxonomy" id="2984194"/>
    <lineage>
        <taxon>Bacteria</taxon>
        <taxon>Pseudomonadati</taxon>
        <taxon>Pseudomonadota</taxon>
        <taxon>Betaproteobacteria</taxon>
        <taxon>Burkholderiales</taxon>
        <taxon>Sphaerotilaceae</taxon>
        <taxon>Pseudaquabacterium</taxon>
    </lineage>
</organism>
<dbReference type="CDD" id="cd07398">
    <property type="entry name" value="MPP_YbbF-LpxH"/>
    <property type="match status" value="1"/>
</dbReference>
<protein>
    <submittedName>
        <fullName evidence="8">UDP-2,3-diacylglucosamine diphosphatase</fullName>
        <ecNumber evidence="8">3.6.1.54</ecNumber>
    </submittedName>
</protein>
<dbReference type="InterPro" id="IPR043461">
    <property type="entry name" value="LpxH-like"/>
</dbReference>
<dbReference type="EC" id="3.6.1.54" evidence="8"/>
<keyword evidence="1" id="KW-1003">Cell membrane</keyword>
<reference evidence="8 9" key="1">
    <citation type="submission" date="2024-04" db="EMBL/GenBank/DDBJ databases">
        <title>Novel species of the genus Ideonella isolated from streams.</title>
        <authorList>
            <person name="Lu H."/>
        </authorList>
    </citation>
    <scope>NUCLEOTIDE SEQUENCE [LARGE SCALE GENOMIC DNA]</scope>
    <source>
        <strain evidence="8 9">BYS139W</strain>
    </source>
</reference>
<dbReference type="GO" id="GO:0016787">
    <property type="term" value="F:hydrolase activity"/>
    <property type="evidence" value="ECO:0007669"/>
    <property type="project" value="UniProtKB-KW"/>
</dbReference>
<dbReference type="EMBL" id="JBBUTF010000003">
    <property type="protein sequence ID" value="MEK8025135.1"/>
    <property type="molecule type" value="Genomic_DNA"/>
</dbReference>
<dbReference type="Proteomes" id="UP001368500">
    <property type="component" value="Unassembled WGS sequence"/>
</dbReference>
<keyword evidence="5" id="KW-0464">Manganese</keyword>
<evidence type="ECO:0000313" key="8">
    <source>
        <dbReference type="EMBL" id="MEK8025135.1"/>
    </source>
</evidence>
<dbReference type="Pfam" id="PF00149">
    <property type="entry name" value="Metallophos"/>
    <property type="match status" value="1"/>
</dbReference>
<feature type="region of interest" description="Disordered" evidence="6">
    <location>
        <begin position="1"/>
        <end position="33"/>
    </location>
</feature>
<dbReference type="InterPro" id="IPR029052">
    <property type="entry name" value="Metallo-depent_PP-like"/>
</dbReference>
<accession>A0ABU9B5J3</accession>
<evidence type="ECO:0000313" key="9">
    <source>
        <dbReference type="Proteomes" id="UP001368500"/>
    </source>
</evidence>
<dbReference type="PANTHER" id="PTHR34990:SF2">
    <property type="entry name" value="BLL8164 PROTEIN"/>
    <property type="match status" value="1"/>
</dbReference>
<feature type="domain" description="Calcineurin-like phosphoesterase" evidence="7">
    <location>
        <begin position="42"/>
        <end position="241"/>
    </location>
</feature>
<evidence type="ECO:0000256" key="5">
    <source>
        <dbReference type="ARBA" id="ARBA00023211"/>
    </source>
</evidence>
<sequence>MAEVARAARDPASASAGGGPRPRDEEDDGDEAAAHAGRLRVRTVFISDTHLGTPGCQARALLEFLRDVECETLYLVGDIIDGWQLKRSWYWPQAHNDVLQKLLRKARKGTRVIFVPGNHDEFARRYVAHTFGGVEVMDEAIHLTADGRRLWVTHGDHFDGVIQCAKWLAYLGDMAYEAVLKINHRFNSIRARMGLPYWSLSRYLKGKVKRAVNYISDFEGAVAAEARKRGADGVVCGHIHHAEIRDIDGVLYCNDGDWVESLTALVEHADGRLEIIDRSARMSLSPGATAEAGTVPVPVPDAAAATRTAPAETTASA</sequence>
<evidence type="ECO:0000256" key="2">
    <source>
        <dbReference type="ARBA" id="ARBA00022519"/>
    </source>
</evidence>
<name>A0ABU9B5J3_9BURK</name>
<gene>
    <name evidence="8" type="ORF">AACH11_04055</name>
</gene>
<comment type="caution">
    <text evidence="8">The sequence shown here is derived from an EMBL/GenBank/DDBJ whole genome shotgun (WGS) entry which is preliminary data.</text>
</comment>
<keyword evidence="9" id="KW-1185">Reference proteome</keyword>
<dbReference type="RefSeq" id="WP_341372993.1">
    <property type="nucleotide sequence ID" value="NZ_JBBUTF010000003.1"/>
</dbReference>
<dbReference type="InterPro" id="IPR004843">
    <property type="entry name" value="Calcineurin-like_PHP"/>
</dbReference>
<dbReference type="Gene3D" id="3.60.21.10">
    <property type="match status" value="1"/>
</dbReference>
<dbReference type="PANTHER" id="PTHR34990">
    <property type="entry name" value="UDP-2,3-DIACYLGLUCOSAMINE HYDROLASE-RELATED"/>
    <property type="match status" value="1"/>
</dbReference>
<keyword evidence="2" id="KW-0997">Cell inner membrane</keyword>
<evidence type="ECO:0000259" key="7">
    <source>
        <dbReference type="Pfam" id="PF00149"/>
    </source>
</evidence>
<keyword evidence="8" id="KW-0378">Hydrolase</keyword>
<evidence type="ECO:0000256" key="4">
    <source>
        <dbReference type="ARBA" id="ARBA00023136"/>
    </source>
</evidence>
<dbReference type="SUPFAM" id="SSF56300">
    <property type="entry name" value="Metallo-dependent phosphatases"/>
    <property type="match status" value="1"/>
</dbReference>
<evidence type="ECO:0000256" key="3">
    <source>
        <dbReference type="ARBA" id="ARBA00022723"/>
    </source>
</evidence>
<keyword evidence="4" id="KW-0472">Membrane</keyword>
<evidence type="ECO:0000256" key="1">
    <source>
        <dbReference type="ARBA" id="ARBA00022475"/>
    </source>
</evidence>
<proteinExistence type="predicted"/>
<keyword evidence="3" id="KW-0479">Metal-binding</keyword>
<evidence type="ECO:0000256" key="6">
    <source>
        <dbReference type="SAM" id="MobiDB-lite"/>
    </source>
</evidence>